<evidence type="ECO:0000256" key="13">
    <source>
        <dbReference type="SAM" id="MobiDB-lite"/>
    </source>
</evidence>
<evidence type="ECO:0000313" key="19">
    <source>
        <dbReference type="RefSeq" id="XP_020548971.1"/>
    </source>
</evidence>
<feature type="binding site" evidence="11">
    <location>
        <begin position="746"/>
        <end position="749"/>
    </location>
    <ligand>
        <name>GTP</name>
        <dbReference type="ChEBI" id="CHEBI:37565"/>
    </ligand>
</feature>
<evidence type="ECO:0000313" key="18">
    <source>
        <dbReference type="RefSeq" id="XP_020548965.1"/>
    </source>
</evidence>
<keyword evidence="12" id="KW-0460">Magnesium</keyword>
<dbReference type="GO" id="GO:0001664">
    <property type="term" value="F:G protein-coupled receptor binding"/>
    <property type="evidence" value="ECO:0007669"/>
    <property type="project" value="TreeGrafter"/>
</dbReference>
<dbReference type="GO" id="GO:0005737">
    <property type="term" value="C:cytoplasm"/>
    <property type="evidence" value="ECO:0007669"/>
    <property type="project" value="TreeGrafter"/>
</dbReference>
<dbReference type="Gene3D" id="3.40.50.300">
    <property type="entry name" value="P-loop containing nucleotide triphosphate hydrolases"/>
    <property type="match status" value="1"/>
</dbReference>
<evidence type="ECO:0000256" key="10">
    <source>
        <dbReference type="ARBA" id="ARBA00060880"/>
    </source>
</evidence>
<comment type="subcellular location">
    <subcellularLocation>
        <location evidence="1">Nucleus</location>
    </subcellularLocation>
</comment>
<dbReference type="PRINTS" id="PR00318">
    <property type="entry name" value="GPROTEINA"/>
</dbReference>
<feature type="compositionally biased region" description="Low complexity" evidence="13">
    <location>
        <begin position="120"/>
        <end position="130"/>
    </location>
</feature>
<dbReference type="PANTHER" id="PTHR10218:SF334">
    <property type="entry name" value="EXTRA-LARGE GUANINE NUCLEOTIDE-BINDING PROTEIN 3"/>
    <property type="match status" value="1"/>
</dbReference>
<evidence type="ECO:0000256" key="3">
    <source>
        <dbReference type="ARBA" id="ARBA00022741"/>
    </source>
</evidence>
<organism evidence="17">
    <name type="scientific">Sesamum indicum</name>
    <name type="common">Oriental sesame</name>
    <name type="synonym">Sesamum orientale</name>
    <dbReference type="NCBI Taxonomy" id="4182"/>
    <lineage>
        <taxon>Eukaryota</taxon>
        <taxon>Viridiplantae</taxon>
        <taxon>Streptophyta</taxon>
        <taxon>Embryophyta</taxon>
        <taxon>Tracheophyta</taxon>
        <taxon>Spermatophyta</taxon>
        <taxon>Magnoliopsida</taxon>
        <taxon>eudicotyledons</taxon>
        <taxon>Gunneridae</taxon>
        <taxon>Pentapetalae</taxon>
        <taxon>asterids</taxon>
        <taxon>lamiids</taxon>
        <taxon>Lamiales</taxon>
        <taxon>Pedaliaceae</taxon>
        <taxon>Sesamum</taxon>
    </lineage>
</organism>
<dbReference type="SUPFAM" id="SSF52540">
    <property type="entry name" value="P-loop containing nucleoside triphosphate hydrolases"/>
    <property type="match status" value="1"/>
</dbReference>
<feature type="region of interest" description="Disordered" evidence="13">
    <location>
        <begin position="117"/>
        <end position="147"/>
    </location>
</feature>
<keyword evidence="14" id="KW-1185">Reference proteome</keyword>
<dbReference type="GeneID" id="105159303"/>
<dbReference type="RefSeq" id="XP_020548965.1">
    <property type="nucleotide sequence ID" value="XM_020693306.1"/>
</dbReference>
<accession>A0A6I9SWF6</accession>
<evidence type="ECO:0000256" key="12">
    <source>
        <dbReference type="PIRSR" id="PIRSR601019-2"/>
    </source>
</evidence>
<dbReference type="Gene3D" id="1.10.400.10">
    <property type="entry name" value="GI Alpha 1, domain 2-like"/>
    <property type="match status" value="1"/>
</dbReference>
<feature type="region of interest" description="Disordered" evidence="13">
    <location>
        <begin position="843"/>
        <end position="862"/>
    </location>
</feature>
<feature type="compositionally biased region" description="Polar residues" evidence="13">
    <location>
        <begin position="847"/>
        <end position="862"/>
    </location>
</feature>
<dbReference type="KEGG" id="sind:105159303"/>
<reference evidence="15 17" key="1">
    <citation type="submission" date="2022-04" db="UniProtKB">
        <authorList>
            <consortium name="RefSeq"/>
        </authorList>
    </citation>
    <scope>IDENTIFICATION</scope>
    <source>
        <strain evidence="14">cv. Zhongzhi No. 13</strain>
    </source>
</reference>
<keyword evidence="2 12" id="KW-0479">Metal-binding</keyword>
<dbReference type="GO" id="GO:0007188">
    <property type="term" value="P:adenylate cyclase-modulating G protein-coupled receptor signaling pathway"/>
    <property type="evidence" value="ECO:0007669"/>
    <property type="project" value="TreeGrafter"/>
</dbReference>
<evidence type="ECO:0000313" key="16">
    <source>
        <dbReference type="RefSeq" id="XP_011074621.1"/>
    </source>
</evidence>
<feature type="binding site" evidence="12">
    <location>
        <position position="629"/>
    </location>
    <ligand>
        <name>Mg(2+)</name>
        <dbReference type="ChEBI" id="CHEBI:18420"/>
    </ligand>
</feature>
<dbReference type="RefSeq" id="XP_011074629.1">
    <property type="nucleotide sequence ID" value="XM_011076327.2"/>
</dbReference>
<evidence type="ECO:0000256" key="2">
    <source>
        <dbReference type="ARBA" id="ARBA00022723"/>
    </source>
</evidence>
<dbReference type="GO" id="GO:0031683">
    <property type="term" value="F:G-protein beta/gamma-subunit complex binding"/>
    <property type="evidence" value="ECO:0007669"/>
    <property type="project" value="InterPro"/>
</dbReference>
<dbReference type="GO" id="GO:0003924">
    <property type="term" value="F:GTPase activity"/>
    <property type="evidence" value="ECO:0007669"/>
    <property type="project" value="InterPro"/>
</dbReference>
<keyword evidence="7 11" id="KW-0342">GTP-binding</keyword>
<dbReference type="InterPro" id="IPR011011">
    <property type="entry name" value="Znf_FYVE_PHD"/>
</dbReference>
<feature type="binding site" evidence="11">
    <location>
        <begin position="623"/>
        <end position="629"/>
    </location>
    <ligand>
        <name>GTP</name>
        <dbReference type="ChEBI" id="CHEBI:37565"/>
    </ligand>
</feature>
<keyword evidence="5" id="KW-0862">Zinc</keyword>
<keyword evidence="4" id="KW-0863">Zinc-finger</keyword>
<keyword evidence="3 11" id="KW-0547">Nucleotide-binding</keyword>
<evidence type="ECO:0000313" key="17">
    <source>
        <dbReference type="RefSeq" id="XP_011074629.1"/>
    </source>
</evidence>
<dbReference type="Pfam" id="PF00503">
    <property type="entry name" value="G-alpha"/>
    <property type="match status" value="1"/>
</dbReference>
<feature type="region of interest" description="Disordered" evidence="13">
    <location>
        <begin position="507"/>
        <end position="532"/>
    </location>
</feature>
<feature type="binding site" evidence="11">
    <location>
        <position position="812"/>
    </location>
    <ligand>
        <name>GTP</name>
        <dbReference type="ChEBI" id="CHEBI:37565"/>
    </ligand>
</feature>
<evidence type="ECO:0000313" key="15">
    <source>
        <dbReference type="RefSeq" id="XP_011074616.1"/>
    </source>
</evidence>
<dbReference type="CDD" id="cd00066">
    <property type="entry name" value="G-alpha"/>
    <property type="match status" value="1"/>
</dbReference>
<dbReference type="FunFam" id="1.10.400.10:FF:000005">
    <property type="entry name" value="Extra-large guanine nucleotide-binding protein 3"/>
    <property type="match status" value="1"/>
</dbReference>
<keyword evidence="6" id="KW-0106">Calcium</keyword>
<dbReference type="FunFam" id="3.40.50.300:FF:001044">
    <property type="entry name" value="Extra-large guanine nucleotide-binding protein 3"/>
    <property type="match status" value="1"/>
</dbReference>
<evidence type="ECO:0000256" key="6">
    <source>
        <dbReference type="ARBA" id="ARBA00022837"/>
    </source>
</evidence>
<dbReference type="PROSITE" id="PS51882">
    <property type="entry name" value="G_ALPHA"/>
    <property type="match status" value="1"/>
</dbReference>
<proteinExistence type="inferred from homology"/>
<dbReference type="InterPro" id="IPR011025">
    <property type="entry name" value="GproteinA_insert"/>
</dbReference>
<dbReference type="Proteomes" id="UP000504604">
    <property type="component" value="Linkage group LG1"/>
</dbReference>
<comment type="similarity">
    <text evidence="10">Belongs to the G-alpha family. XLG subfamily.</text>
</comment>
<keyword evidence="8" id="KW-0807">Transducer</keyword>
<feature type="region of interest" description="Disordered" evidence="13">
    <location>
        <begin position="93"/>
        <end position="112"/>
    </location>
</feature>
<dbReference type="GO" id="GO:0005834">
    <property type="term" value="C:heterotrimeric G-protein complex"/>
    <property type="evidence" value="ECO:0007669"/>
    <property type="project" value="TreeGrafter"/>
</dbReference>
<dbReference type="RefSeq" id="XP_011074621.1">
    <property type="nucleotide sequence ID" value="XM_011076319.2"/>
</dbReference>
<dbReference type="PANTHER" id="PTHR10218">
    <property type="entry name" value="GTP-BINDING PROTEIN ALPHA SUBUNIT"/>
    <property type="match status" value="1"/>
</dbReference>
<evidence type="ECO:0000256" key="7">
    <source>
        <dbReference type="ARBA" id="ARBA00023134"/>
    </source>
</evidence>
<dbReference type="Gramene" id="SIN_1013841.t">
    <property type="protein sequence ID" value="SIN_1013841.t"/>
    <property type="gene ID" value="SIN_1013841"/>
</dbReference>
<evidence type="ECO:0000256" key="1">
    <source>
        <dbReference type="ARBA" id="ARBA00004123"/>
    </source>
</evidence>
<evidence type="ECO:0000256" key="4">
    <source>
        <dbReference type="ARBA" id="ARBA00022771"/>
    </source>
</evidence>
<dbReference type="SMART" id="SM00275">
    <property type="entry name" value="G_alpha"/>
    <property type="match status" value="1"/>
</dbReference>
<dbReference type="GO" id="GO:0005525">
    <property type="term" value="F:GTP binding"/>
    <property type="evidence" value="ECO:0007669"/>
    <property type="project" value="UniProtKB-KW"/>
</dbReference>
<dbReference type="SUPFAM" id="SSF57903">
    <property type="entry name" value="FYVE/PHD zinc finger"/>
    <property type="match status" value="1"/>
</dbReference>
<dbReference type="InterPro" id="IPR027417">
    <property type="entry name" value="P-loop_NTPase"/>
</dbReference>
<gene>
    <name evidence="15 16 17 18 19" type="primary">LOC105159303</name>
</gene>
<dbReference type="OrthoDB" id="5817230at2759"/>
<sequence length="862" mass="98359">MDEHGAEDWREMVRKMLPPGAPIPDEDKMDYSIALEYKGPPVLYEVPRVEPLDMNADAIPIAEPISESRRSVTRDNAPVVEPIPLPMSRIARVTSQPHHSPRMSGSSESVVSVLQNDDFSSPSASGSPGSVHSRQSNVPKEPANEGRRATVVTFNTVDRSERRVVDTDKQVFPEYVGVTKEKKKRKKTRVCYRCGKGKWETKESCLVCDAKYCSNCVLRAMGSMPEGRKCVTCIGEPIDESKRSKLGKHSRVLSRLLSPLEVKHIMKAEKECAANQLRPEQLIVNGYPLKPEEMAELFGCPLPPRKLKPGRYWYDKESGLWGKEGEKPDRIISSNLNFTGKLSPHASNGNTEVYMNGREITKLELRVLKLANVQCPRDTHFWVYDDGRYEEEGQNNIRGNIWEKASTRFVCSLFSLPVPQGQPQGHRDEPSNYTTVPNYLEQKRIQKLLLLGPQGSGTSTIFKQAKFLYGSKFTPEELQDIKLMIQSNMYKYLSILLDGRERFEEEAISQSKGQGSDEIVSESGEGTDSNERNQCIYSLNPRLKHFSDWLLDIIATGDLDAFFPAATREYAPLVEEVWRDPAIQETYRRKNELHFLPDVAEYFLSRAVEISSNEYEPSDRDILYAEGVTQGNGLAFMEFTMDDRSPMSETYAENLESAPPPLTKYQLIRVNAKGMNEGCKWVEMFEDVRAVVFCVALSDYDQVWISPESSGSGVLLQNKMIQSKQLFEMMIRHPCFKDTPFVLILNKYDLFEDKINRAPLGTCEWFTDFSPVRPHNNNQSLAHQAYFYVAMKFKDLYASLTGRKLFVWQTRARDRPTVDEAFKYIREVVRWDDEKEENYYGGAEDSFYSTTDVSSSPFVRQE</sequence>
<dbReference type="GO" id="GO:0008270">
    <property type="term" value="F:zinc ion binding"/>
    <property type="evidence" value="ECO:0007669"/>
    <property type="project" value="UniProtKB-KW"/>
</dbReference>
<evidence type="ECO:0000256" key="9">
    <source>
        <dbReference type="ARBA" id="ARBA00023242"/>
    </source>
</evidence>
<protein>
    <submittedName>
        <fullName evidence="15 17">Extra-large Guanine Nucleotide-binding protein 3</fullName>
    </submittedName>
</protein>
<evidence type="ECO:0000256" key="5">
    <source>
        <dbReference type="ARBA" id="ARBA00022833"/>
    </source>
</evidence>
<feature type="binding site" evidence="12">
    <location>
        <position position="459"/>
    </location>
    <ligand>
        <name>Mg(2+)</name>
        <dbReference type="ChEBI" id="CHEBI:18420"/>
    </ligand>
</feature>
<dbReference type="SUPFAM" id="SSF47895">
    <property type="entry name" value="Transducin (alpha subunit), insertion domain"/>
    <property type="match status" value="1"/>
</dbReference>
<evidence type="ECO:0000313" key="14">
    <source>
        <dbReference type="Proteomes" id="UP000504604"/>
    </source>
</evidence>
<evidence type="ECO:0000256" key="11">
    <source>
        <dbReference type="PIRSR" id="PIRSR601019-1"/>
    </source>
</evidence>
<dbReference type="GO" id="GO:0005634">
    <property type="term" value="C:nucleus"/>
    <property type="evidence" value="ECO:0007669"/>
    <property type="project" value="UniProtKB-SubCell"/>
</dbReference>
<dbReference type="RefSeq" id="XP_020548971.1">
    <property type="nucleotide sequence ID" value="XM_020693312.1"/>
</dbReference>
<dbReference type="InterPro" id="IPR001019">
    <property type="entry name" value="Gprotein_alpha_su"/>
</dbReference>
<dbReference type="AlphaFoldDB" id="A0A6I9SWF6"/>
<keyword evidence="9" id="KW-0539">Nucleus</keyword>
<name>A0A6I9SWF6_SESIN</name>
<dbReference type="RefSeq" id="XP_011074616.1">
    <property type="nucleotide sequence ID" value="XM_011076314.2"/>
</dbReference>
<evidence type="ECO:0000256" key="8">
    <source>
        <dbReference type="ARBA" id="ARBA00023224"/>
    </source>
</evidence>